<sequence>MTLDIFDIDDEELLRMNQIEEECSCDVIAGVDHGANLGNYLRQTMNSISYDQLREILNSKTGKVLSSEDVDEIVSEIQSQMLITDSELMPILTAKSA</sequence>
<protein>
    <submittedName>
        <fullName evidence="1">Uncharacterized protein</fullName>
    </submittedName>
</protein>
<proteinExistence type="predicted"/>
<evidence type="ECO:0000313" key="2">
    <source>
        <dbReference type="Proteomes" id="UP001301388"/>
    </source>
</evidence>
<comment type="caution">
    <text evidence="1">The sequence shown here is derived from an EMBL/GenBank/DDBJ whole genome shotgun (WGS) entry which is preliminary data.</text>
</comment>
<name>A0ABU5TP60_9CYAN</name>
<evidence type="ECO:0000313" key="1">
    <source>
        <dbReference type="EMBL" id="MEA5480128.1"/>
    </source>
</evidence>
<dbReference type="Proteomes" id="UP001301388">
    <property type="component" value="Unassembled WGS sequence"/>
</dbReference>
<dbReference type="RefSeq" id="WP_323263208.1">
    <property type="nucleotide sequence ID" value="NZ_JAYGIE010000110.1"/>
</dbReference>
<organism evidence="1 2">
    <name type="scientific">Pseudanabaena galeata UHCC 0370</name>
    <dbReference type="NCBI Taxonomy" id="3110310"/>
    <lineage>
        <taxon>Bacteria</taxon>
        <taxon>Bacillati</taxon>
        <taxon>Cyanobacteriota</taxon>
        <taxon>Cyanophyceae</taxon>
        <taxon>Pseudanabaenales</taxon>
        <taxon>Pseudanabaenaceae</taxon>
        <taxon>Pseudanabaena</taxon>
    </lineage>
</organism>
<keyword evidence="2" id="KW-1185">Reference proteome</keyword>
<accession>A0ABU5TP60</accession>
<dbReference type="EMBL" id="JAYGIE010000110">
    <property type="protein sequence ID" value="MEA5480128.1"/>
    <property type="molecule type" value="Genomic_DNA"/>
</dbReference>
<gene>
    <name evidence="1" type="ORF">VB774_21065</name>
</gene>
<reference evidence="1 2" key="1">
    <citation type="submission" date="2023-12" db="EMBL/GenBank/DDBJ databases">
        <title>Baltic Sea Cyanobacteria.</title>
        <authorList>
            <person name="Delbaje E."/>
            <person name="Fewer D.P."/>
            <person name="Shishido T.K."/>
        </authorList>
    </citation>
    <scope>NUCLEOTIDE SEQUENCE [LARGE SCALE GENOMIC DNA]</scope>
    <source>
        <strain evidence="1 2">UHCC 0370</strain>
    </source>
</reference>